<dbReference type="EMBL" id="SNRW01021472">
    <property type="protein sequence ID" value="KAA6364586.1"/>
    <property type="molecule type" value="Genomic_DNA"/>
</dbReference>
<accession>A0A5J4U1J0</accession>
<evidence type="ECO:0000313" key="1">
    <source>
        <dbReference type="EMBL" id="KAA6364586.1"/>
    </source>
</evidence>
<proteinExistence type="predicted"/>
<protein>
    <submittedName>
        <fullName evidence="1">Uncharacterized protein</fullName>
    </submittedName>
</protein>
<dbReference type="AlphaFoldDB" id="A0A5J4U1J0"/>
<organism evidence="1 2">
    <name type="scientific">Streblomastix strix</name>
    <dbReference type="NCBI Taxonomy" id="222440"/>
    <lineage>
        <taxon>Eukaryota</taxon>
        <taxon>Metamonada</taxon>
        <taxon>Preaxostyla</taxon>
        <taxon>Oxymonadida</taxon>
        <taxon>Streblomastigidae</taxon>
        <taxon>Streblomastix</taxon>
    </lineage>
</organism>
<evidence type="ECO:0000313" key="2">
    <source>
        <dbReference type="Proteomes" id="UP000324800"/>
    </source>
</evidence>
<reference evidence="1 2" key="1">
    <citation type="submission" date="2019-03" db="EMBL/GenBank/DDBJ databases">
        <title>Single cell metagenomics reveals metabolic interactions within the superorganism composed of flagellate Streblomastix strix and complex community of Bacteroidetes bacteria on its surface.</title>
        <authorList>
            <person name="Treitli S.C."/>
            <person name="Kolisko M."/>
            <person name="Husnik F."/>
            <person name="Keeling P."/>
            <person name="Hampl V."/>
        </authorList>
    </citation>
    <scope>NUCLEOTIDE SEQUENCE [LARGE SCALE GENOMIC DNA]</scope>
    <source>
        <strain evidence="1">ST1C</strain>
    </source>
</reference>
<gene>
    <name evidence="1" type="ORF">EZS28_039887</name>
</gene>
<sequence>MLSNQEVNGIVRAIISFTESDTKNKQEKQNEQSDSEQTSSITKVITNLQSLKDQILGNNGCKLVIQIPKLLQSLSALSRFKVGTHLREQTDMLRLQVRHQSRWCLWNIQDYGDEQVQQELVIKEYGRVISLSFCTSGGIGDEKDAEIRDGLKRISRFLERLRYGSNDDWYPSFQPLPLLIRMSLEQIEEEGANEELEASMNNNGMNGHIKGDANEAKVVTLNNFIHRH</sequence>
<comment type="caution">
    <text evidence="1">The sequence shown here is derived from an EMBL/GenBank/DDBJ whole genome shotgun (WGS) entry which is preliminary data.</text>
</comment>
<name>A0A5J4U1J0_9EUKA</name>
<dbReference type="Proteomes" id="UP000324800">
    <property type="component" value="Unassembled WGS sequence"/>
</dbReference>